<dbReference type="SUPFAM" id="SSF46785">
    <property type="entry name" value="Winged helix' DNA-binding domain"/>
    <property type="match status" value="1"/>
</dbReference>
<reference evidence="1 2" key="1">
    <citation type="submission" date="2017-06" db="EMBL/GenBank/DDBJ databases">
        <title>Genome sequencing of cyanobaciteial culture collection at National Institute for Environmental Studies (NIES).</title>
        <authorList>
            <person name="Hirose Y."/>
            <person name="Shimura Y."/>
            <person name="Fujisawa T."/>
            <person name="Nakamura Y."/>
            <person name="Kawachi M."/>
        </authorList>
    </citation>
    <scope>NUCLEOTIDE SEQUENCE [LARGE SCALE GENOMIC DNA]</scope>
    <source>
        <strain evidence="1 2">NIES-267</strain>
    </source>
</reference>
<proteinExistence type="predicted"/>
<dbReference type="Proteomes" id="UP000218418">
    <property type="component" value="Chromosome"/>
</dbReference>
<keyword evidence="2" id="KW-1185">Reference proteome</keyword>
<name>A0A1Z4LVM3_9CYAN</name>
<dbReference type="OrthoDB" id="525862at2"/>
<dbReference type="AlphaFoldDB" id="A0A1Z4LVM3"/>
<accession>A0A1Z4LVM3</accession>
<gene>
    <name evidence="1" type="ORF">NIES267_47620</name>
</gene>
<sequence length="387" mass="44468">MSKILQRFKNWIFESRSFLFSWYSKDRNQIQEPVKSLIELPPDVINKLVAATEKLSDNPTDTEAIRSCINEAFEEWRNCPKSAENSIVILTSPVMVVSRIVIKILEDWATNKQVNIRILPWNARPSDPDSIQSQLQQYIEQEAKETTNEQIEVMVIPNLSWCFLRSMDGLDGIDYLQKMLLHDSSRFWIIATGQISWDYLNSISDIEADCGRVSSLRKLESNDLKSWLQPIISELNITFANPRLESQILEGDKDNETTYFEDLISVSRGVSVIALQAFLASISYEIPDEGNQKGILQAQSPELPNLPELESADHYILYFLLLHGDITLPALAYSIGDSESKVRKRIKFLRSQGLIKEQNEILKVNSIYYPKLKQELLNNNFVINEFD</sequence>
<organism evidence="1 2">
    <name type="scientific">Calothrix parasitica NIES-267</name>
    <dbReference type="NCBI Taxonomy" id="1973488"/>
    <lineage>
        <taxon>Bacteria</taxon>
        <taxon>Bacillati</taxon>
        <taxon>Cyanobacteriota</taxon>
        <taxon>Cyanophyceae</taxon>
        <taxon>Nostocales</taxon>
        <taxon>Calotrichaceae</taxon>
        <taxon>Calothrix</taxon>
    </lineage>
</organism>
<evidence type="ECO:0000313" key="1">
    <source>
        <dbReference type="EMBL" id="BAY85263.1"/>
    </source>
</evidence>
<dbReference type="InterPro" id="IPR036390">
    <property type="entry name" value="WH_DNA-bd_sf"/>
</dbReference>
<evidence type="ECO:0000313" key="2">
    <source>
        <dbReference type="Proteomes" id="UP000218418"/>
    </source>
</evidence>
<protein>
    <submittedName>
        <fullName evidence="1">Uncharacterized protein</fullName>
    </submittedName>
</protein>
<dbReference type="EMBL" id="AP018227">
    <property type="protein sequence ID" value="BAY85263.1"/>
    <property type="molecule type" value="Genomic_DNA"/>
</dbReference>